<feature type="domain" description="CUB" evidence="4">
    <location>
        <begin position="19"/>
        <end position="138"/>
    </location>
</feature>
<keyword evidence="6" id="KW-0645">Protease</keyword>
<feature type="disulfide bond" evidence="2">
    <location>
        <begin position="81"/>
        <end position="98"/>
    </location>
</feature>
<dbReference type="InterPro" id="IPR000859">
    <property type="entry name" value="CUB_dom"/>
</dbReference>
<dbReference type="PRINTS" id="PR00722">
    <property type="entry name" value="CHYMOTRYPSIN"/>
</dbReference>
<accession>A0A1Q1NPF0</accession>
<dbReference type="Pfam" id="PF00089">
    <property type="entry name" value="Trypsin"/>
    <property type="match status" value="1"/>
</dbReference>
<dbReference type="GO" id="GO:0004252">
    <property type="term" value="F:serine-type endopeptidase activity"/>
    <property type="evidence" value="ECO:0007669"/>
    <property type="project" value="InterPro"/>
</dbReference>
<keyword evidence="1 2" id="KW-1015">Disulfide bond</keyword>
<evidence type="ECO:0000256" key="2">
    <source>
        <dbReference type="PROSITE-ProRule" id="PRU00059"/>
    </source>
</evidence>
<dbReference type="PROSITE" id="PS00134">
    <property type="entry name" value="TRYPSIN_HIS"/>
    <property type="match status" value="1"/>
</dbReference>
<dbReference type="PANTHER" id="PTHR24252">
    <property type="entry name" value="ACROSIN-RELATED"/>
    <property type="match status" value="1"/>
</dbReference>
<evidence type="ECO:0000259" key="5">
    <source>
        <dbReference type="PROSITE" id="PS50240"/>
    </source>
</evidence>
<evidence type="ECO:0000313" key="6">
    <source>
        <dbReference type="EMBL" id="AQM58391.1"/>
    </source>
</evidence>
<dbReference type="PANTHER" id="PTHR24252:SF7">
    <property type="entry name" value="HYALIN"/>
    <property type="match status" value="1"/>
</dbReference>
<dbReference type="EMBL" id="KX459640">
    <property type="protein sequence ID" value="AQM58391.1"/>
    <property type="molecule type" value="mRNA"/>
</dbReference>
<evidence type="ECO:0000259" key="4">
    <source>
        <dbReference type="PROSITE" id="PS01180"/>
    </source>
</evidence>
<protein>
    <submittedName>
        <fullName evidence="6">Venom s1 protease 13</fullName>
    </submittedName>
</protein>
<organism evidence="6">
    <name type="scientific">Pristhesancus plagipennis</name>
    <name type="common">Common assassin bug</name>
    <dbReference type="NCBI Taxonomy" id="1955184"/>
    <lineage>
        <taxon>Eukaryota</taxon>
        <taxon>Metazoa</taxon>
        <taxon>Ecdysozoa</taxon>
        <taxon>Arthropoda</taxon>
        <taxon>Hexapoda</taxon>
        <taxon>Insecta</taxon>
        <taxon>Pterygota</taxon>
        <taxon>Neoptera</taxon>
        <taxon>Paraneoptera</taxon>
        <taxon>Hemiptera</taxon>
        <taxon>Heteroptera</taxon>
        <taxon>Panheteroptera</taxon>
        <taxon>Cimicomorpha</taxon>
        <taxon>Reduviidae</taxon>
        <taxon>Harpactorinae</taxon>
        <taxon>Harpactorini</taxon>
        <taxon>Pristhesancus</taxon>
    </lineage>
</organism>
<name>A0A1Q1NPF0_PRIPG</name>
<dbReference type="Gene3D" id="2.40.10.10">
    <property type="entry name" value="Trypsin-like serine proteases"/>
    <property type="match status" value="1"/>
</dbReference>
<dbReference type="InterPro" id="IPR043504">
    <property type="entry name" value="Peptidase_S1_PA_chymotrypsin"/>
</dbReference>
<dbReference type="SMART" id="SM00020">
    <property type="entry name" value="Tryp_SPc"/>
    <property type="match status" value="1"/>
</dbReference>
<reference evidence="6" key="1">
    <citation type="journal article" date="2017" name="Mol. Cell. Proteomics">
        <title>Melt with this kiss: Paralysing and liquefying venom of the assassin bug Pristhesancus plagipennis (Hemiptera: Reduviidae).</title>
        <authorList>
            <person name="Walker A.A."/>
            <person name="Madio B."/>
            <person name="Jin J."/>
            <person name="Undheim E.A."/>
            <person name="Fry B.G."/>
            <person name="King G.F."/>
        </authorList>
    </citation>
    <scope>NUCLEOTIDE SEQUENCE</scope>
    <source>
        <tissue evidence="6">Venom/labial gland</tissue>
    </source>
</reference>
<sequence length="530" mass="59220">MILLLILLVPLERIAAQTVHDVLLKPGQPYEILTPNYPELLEWGKEIKIEWNLKVENNGKMKILCSDVRMIQMQPWDPAACKSVYFSITDGDKESKHCNRGIYDFLYKSSGSQLTLKVVTTNEGSALLKCVAISLADPEPEEIIELHPNGNARKLKITGTHPNLDRLWVFNSPEGTRMSFQCSIHMRPREPVCGWNAVTFNNGKVDEEVCENRDFLWFSKENHAKLRIQLDNTGYGHIDCLAQAVTGPHPNEYENAVSEEVDSSEHGVTPGRKKPSCECGWSNKGVARIINGNETRANEFPWMVHLYVGHETPRGPTGTTCGASIITARHVLTAAHCVFLFELAKPENIEMELAKHDSNKPTGKEIKIGAERLFVRERFLKEGLYSHDIAIILTKERINFSPIVGPVCIEPNAYPIINKNLIIMGWGLTEDGSSSSYLRKGKSVVIDPILCGASGWDVCTTNVPNSFCSGDSGGPLVRLDQETNRYVQKSLVSRGSSCFGGTQISTYVAFFYDWIQEIIKETDPSVQTCY</sequence>
<keyword evidence="3" id="KW-0732">Signal</keyword>
<feature type="domain" description="Peptidase S1" evidence="5">
    <location>
        <begin position="289"/>
        <end position="520"/>
    </location>
</feature>
<feature type="signal peptide" evidence="3">
    <location>
        <begin position="1"/>
        <end position="16"/>
    </location>
</feature>
<comment type="caution">
    <text evidence="2">Lacks conserved residue(s) required for the propagation of feature annotation.</text>
</comment>
<evidence type="ECO:0000256" key="3">
    <source>
        <dbReference type="SAM" id="SignalP"/>
    </source>
</evidence>
<evidence type="ECO:0000256" key="1">
    <source>
        <dbReference type="ARBA" id="ARBA00023157"/>
    </source>
</evidence>
<feature type="chain" id="PRO_5010224577" evidence="3">
    <location>
        <begin position="17"/>
        <end position="530"/>
    </location>
</feature>
<dbReference type="GO" id="GO:0006508">
    <property type="term" value="P:proteolysis"/>
    <property type="evidence" value="ECO:0007669"/>
    <property type="project" value="UniProtKB-KW"/>
</dbReference>
<dbReference type="CDD" id="cd00190">
    <property type="entry name" value="Tryp_SPc"/>
    <property type="match status" value="1"/>
</dbReference>
<keyword evidence="6" id="KW-0378">Hydrolase</keyword>
<dbReference type="PROSITE" id="PS50240">
    <property type="entry name" value="TRYPSIN_DOM"/>
    <property type="match status" value="1"/>
</dbReference>
<dbReference type="PROSITE" id="PS01180">
    <property type="entry name" value="CUB"/>
    <property type="match status" value="1"/>
</dbReference>
<dbReference type="InterPro" id="IPR001254">
    <property type="entry name" value="Trypsin_dom"/>
</dbReference>
<dbReference type="InterPro" id="IPR009003">
    <property type="entry name" value="Peptidase_S1_PA"/>
</dbReference>
<dbReference type="AlphaFoldDB" id="A0A1Q1NPF0"/>
<dbReference type="InterPro" id="IPR001314">
    <property type="entry name" value="Peptidase_S1A"/>
</dbReference>
<proteinExistence type="evidence at transcript level"/>
<dbReference type="InterPro" id="IPR018114">
    <property type="entry name" value="TRYPSIN_HIS"/>
</dbReference>
<dbReference type="SUPFAM" id="SSF50494">
    <property type="entry name" value="Trypsin-like serine proteases"/>
    <property type="match status" value="1"/>
</dbReference>